<keyword evidence="6 8" id="KW-0378">Hydrolase</keyword>
<dbReference type="InterPro" id="IPR044929">
    <property type="entry name" value="DNA/RNA_non-sp_Endonuclease_sf"/>
</dbReference>
<evidence type="ECO:0000256" key="4">
    <source>
        <dbReference type="ARBA" id="ARBA00022723"/>
    </source>
</evidence>
<evidence type="ECO:0000256" key="3">
    <source>
        <dbReference type="ARBA" id="ARBA00022722"/>
    </source>
</evidence>
<comment type="caution">
    <text evidence="11">The sequence shown here is derived from an EMBL/GenBank/DDBJ whole genome shotgun (WGS) entry which is preliminary data.</text>
</comment>
<keyword evidence="11" id="KW-0614">Plasmid</keyword>
<evidence type="ECO:0000313" key="11">
    <source>
        <dbReference type="EMBL" id="MDZ5454944.1"/>
    </source>
</evidence>
<protein>
    <recommendedName>
        <fullName evidence="8">Endonuclease</fullName>
        <ecNumber evidence="8">3.1.30.-</ecNumber>
    </recommendedName>
</protein>
<evidence type="ECO:0000256" key="5">
    <source>
        <dbReference type="ARBA" id="ARBA00022759"/>
    </source>
</evidence>
<evidence type="ECO:0000256" key="1">
    <source>
        <dbReference type="ARBA" id="ARBA00001946"/>
    </source>
</evidence>
<dbReference type="InterPro" id="IPR040255">
    <property type="entry name" value="Non-specific_endonuclease"/>
</dbReference>
<dbReference type="EC" id="3.1.30.-" evidence="8"/>
<dbReference type="Gene3D" id="3.40.570.10">
    <property type="entry name" value="Extracellular Endonuclease, subunit A"/>
    <property type="match status" value="1"/>
</dbReference>
<keyword evidence="7" id="KW-0460">Magnesium</keyword>
<gene>
    <name evidence="11" type="ORF">SM757_00005</name>
</gene>
<dbReference type="InterPro" id="IPR020821">
    <property type="entry name" value="ENPP1-3/EXOG-like_nuc-like"/>
</dbReference>
<dbReference type="Pfam" id="PF01223">
    <property type="entry name" value="Endonuclease_NS"/>
    <property type="match status" value="1"/>
</dbReference>
<accession>A0ABU5I7X8</accession>
<comment type="cofactor">
    <cofactor evidence="1 8">
        <name>Mg(2+)</name>
        <dbReference type="ChEBI" id="CHEBI:18420"/>
    </cofactor>
</comment>
<dbReference type="GO" id="GO:0004519">
    <property type="term" value="F:endonuclease activity"/>
    <property type="evidence" value="ECO:0007669"/>
    <property type="project" value="UniProtKB-KW"/>
</dbReference>
<name>A0ABU5I7X8_9BURK</name>
<dbReference type="EMBL" id="JAXOJX010000001">
    <property type="protein sequence ID" value="MDZ5454944.1"/>
    <property type="molecule type" value="Genomic_DNA"/>
</dbReference>
<comment type="similarity">
    <text evidence="2 8">Belongs to the DNA/RNA non-specific endonuclease family.</text>
</comment>
<feature type="domain" description="DNA/RNA non-specific endonuclease/pyrophosphatase/phosphodiesterase" evidence="10">
    <location>
        <begin position="41"/>
        <end position="234"/>
    </location>
</feature>
<evidence type="ECO:0000259" key="10">
    <source>
        <dbReference type="SMART" id="SM00892"/>
    </source>
</evidence>
<dbReference type="PANTHER" id="PTHR13966:SF5">
    <property type="entry name" value="ENDONUCLEASE G, MITOCHONDRIAL"/>
    <property type="match status" value="1"/>
</dbReference>
<dbReference type="PROSITE" id="PS01070">
    <property type="entry name" value="NUCLEASE_NON_SPEC"/>
    <property type="match status" value="1"/>
</dbReference>
<keyword evidence="12" id="KW-1185">Reference proteome</keyword>
<dbReference type="SMART" id="SM00892">
    <property type="entry name" value="Endonuclease_NS"/>
    <property type="match status" value="1"/>
</dbReference>
<dbReference type="SMART" id="SM00477">
    <property type="entry name" value="NUC"/>
    <property type="match status" value="1"/>
</dbReference>
<evidence type="ECO:0000256" key="6">
    <source>
        <dbReference type="ARBA" id="ARBA00022801"/>
    </source>
</evidence>
<keyword evidence="4 8" id="KW-0479">Metal-binding</keyword>
<evidence type="ECO:0000256" key="2">
    <source>
        <dbReference type="ARBA" id="ARBA00010052"/>
    </source>
</evidence>
<evidence type="ECO:0000313" key="12">
    <source>
        <dbReference type="Proteomes" id="UP001293718"/>
    </source>
</evidence>
<geneLocation type="plasmid" evidence="11">
    <name>unnamed</name>
</geneLocation>
<feature type="domain" description="ENPP1-3/EXOG-like endonuclease/phosphodiesterase" evidence="9">
    <location>
        <begin position="42"/>
        <end position="234"/>
    </location>
</feature>
<evidence type="ECO:0000256" key="8">
    <source>
        <dbReference type="RuleBase" id="RU366055"/>
    </source>
</evidence>
<keyword evidence="3 8" id="KW-0540">Nuclease</keyword>
<reference evidence="11 12" key="1">
    <citation type="submission" date="2023-11" db="EMBL/GenBank/DDBJ databases">
        <title>Draft genome of Azohydromonas lata strain H1 (DSM1123), a polyhydroxyalkanoate producer.</title>
        <authorList>
            <person name="Traversa D."/>
            <person name="D'Addabbo P."/>
            <person name="Pazzani C."/>
            <person name="Manzari C."/>
            <person name="Chiara M."/>
            <person name="Scrascia M."/>
        </authorList>
    </citation>
    <scope>NUCLEOTIDE SEQUENCE [LARGE SCALE GENOMIC DNA]</scope>
    <source>
        <strain evidence="11 12">H1</strain>
        <plasmid evidence="11">unnamed</plasmid>
    </source>
</reference>
<keyword evidence="5 8" id="KW-0255">Endonuclease</keyword>
<organism evidence="11 12">
    <name type="scientific">Azohydromonas lata</name>
    <dbReference type="NCBI Taxonomy" id="45677"/>
    <lineage>
        <taxon>Bacteria</taxon>
        <taxon>Pseudomonadati</taxon>
        <taxon>Pseudomonadota</taxon>
        <taxon>Betaproteobacteria</taxon>
        <taxon>Burkholderiales</taxon>
        <taxon>Sphaerotilaceae</taxon>
        <taxon>Azohydromonas</taxon>
    </lineage>
</organism>
<dbReference type="InterPro" id="IPR001604">
    <property type="entry name" value="Endo_G_ENPP1-like_dom"/>
</dbReference>
<evidence type="ECO:0000259" key="9">
    <source>
        <dbReference type="SMART" id="SM00477"/>
    </source>
</evidence>
<dbReference type="PANTHER" id="PTHR13966">
    <property type="entry name" value="ENDONUCLEASE RELATED"/>
    <property type="match status" value="1"/>
</dbReference>
<sequence length="235" mass="25762">MRPPTAVSAEPVTGFKQCRQLFPGELPRVPELQARQPRDLCYDAFAVLHSGRTKTPIFAVEKLTTAQLADAADEERTNKFFADARLPQAERAMLDDYKGSGFDRGHMAPAADMPTAQAMAQSFSLANMVPQAPENNRKTWAGLEGATRAYVKRAKGPVYVFTGPVYPKAGAQVIGKGRVWVPAQLYKLVYDAGSNRAWAHWVENVNDAQAGKPITYRDLVARTGIEFLPGIDPGE</sequence>
<dbReference type="Proteomes" id="UP001293718">
    <property type="component" value="Unassembled WGS sequence"/>
</dbReference>
<dbReference type="InterPro" id="IPR044925">
    <property type="entry name" value="His-Me_finger_sf"/>
</dbReference>
<dbReference type="InterPro" id="IPR018524">
    <property type="entry name" value="DNA/RNA_endonuclease_AS"/>
</dbReference>
<dbReference type="SUPFAM" id="SSF54060">
    <property type="entry name" value="His-Me finger endonucleases"/>
    <property type="match status" value="1"/>
</dbReference>
<proteinExistence type="inferred from homology"/>
<evidence type="ECO:0000256" key="7">
    <source>
        <dbReference type="ARBA" id="ARBA00022842"/>
    </source>
</evidence>